<evidence type="ECO:0000256" key="13">
    <source>
        <dbReference type="ARBA" id="ARBA00024850"/>
    </source>
</evidence>
<evidence type="ECO:0000259" key="17">
    <source>
        <dbReference type="Pfam" id="PF04987"/>
    </source>
</evidence>
<evidence type="ECO:0000256" key="10">
    <source>
        <dbReference type="ARBA" id="ARBA00023136"/>
    </source>
</evidence>
<feature type="transmembrane region" description="Helical" evidence="14">
    <location>
        <begin position="946"/>
        <end position="965"/>
    </location>
</feature>
<keyword evidence="5 14" id="KW-0337">GPI-anchor biosynthesis</keyword>
<dbReference type="CDD" id="cd16020">
    <property type="entry name" value="GPI_EPT_1"/>
    <property type="match status" value="1"/>
</dbReference>
<comment type="function">
    <text evidence="13 14">Ethanolamine phosphate transferase involved in glycosylphosphatidylinositol-anchor biosynthesis. Transfers ethanolamine phosphate to the first alpha-1,4-linked mannose of the glycosylphosphatidylinositol precursor of GPI-anchor.</text>
</comment>
<proteinExistence type="inferred from homology"/>
<comment type="pathway">
    <text evidence="2 14">Glycolipid biosynthesis; glycosylphosphatidylinositol-anchor biosynthesis.</text>
</comment>
<feature type="transmembrane region" description="Helical" evidence="14">
    <location>
        <begin position="585"/>
        <end position="603"/>
    </location>
</feature>
<feature type="transmembrane region" description="Helical" evidence="14">
    <location>
        <begin position="1020"/>
        <end position="1037"/>
    </location>
</feature>
<evidence type="ECO:0000256" key="5">
    <source>
        <dbReference type="ARBA" id="ARBA00022502"/>
    </source>
</evidence>
<dbReference type="PANTHER" id="PTHR12250:SF0">
    <property type="entry name" value="GPI ETHANOLAMINE PHOSPHATE TRANSFERASE 1"/>
    <property type="match status" value="1"/>
</dbReference>
<reference evidence="19" key="1">
    <citation type="journal article" date="2017" name="bioRxiv">
        <title>Conservation of a gene cluster reveals novel cercosporin biosynthetic mechanisms and extends production to the genus Colletotrichum.</title>
        <authorList>
            <person name="de Jonge R."/>
            <person name="Ebert M.K."/>
            <person name="Huitt-Roehl C.R."/>
            <person name="Pal P."/>
            <person name="Suttle J.C."/>
            <person name="Spanner R.E."/>
            <person name="Neubauer J.D."/>
            <person name="Jurick W.M.II."/>
            <person name="Stott K.A."/>
            <person name="Secor G.A."/>
            <person name="Thomma B.P.H.J."/>
            <person name="Van de Peer Y."/>
            <person name="Townsend C.A."/>
            <person name="Bolton M.D."/>
        </authorList>
    </citation>
    <scope>NUCLEOTIDE SEQUENCE [LARGE SCALE GENOMIC DNA]</scope>
    <source>
        <strain evidence="19">CBS538.71</strain>
    </source>
</reference>
<dbReference type="InterPro" id="IPR007070">
    <property type="entry name" value="GPI_EtnP_transferase_1"/>
</dbReference>
<keyword evidence="6 14" id="KW-0808">Transferase</keyword>
<dbReference type="InterPro" id="IPR017852">
    <property type="entry name" value="GPI_EtnP_transferase_1_C"/>
</dbReference>
<feature type="domain" description="GPI ethanolamine phosphate transferase 1 C-terminal" evidence="17">
    <location>
        <begin position="450"/>
        <end position="724"/>
    </location>
</feature>
<feature type="transmembrane region" description="Helical" evidence="14">
    <location>
        <begin position="1052"/>
        <end position="1071"/>
    </location>
</feature>
<dbReference type="EMBL" id="PNEN01000211">
    <property type="protein sequence ID" value="PPJ60781.1"/>
    <property type="molecule type" value="Genomic_DNA"/>
</dbReference>
<dbReference type="Gene3D" id="3.40.720.10">
    <property type="entry name" value="Alkaline Phosphatase, subunit A"/>
    <property type="match status" value="1"/>
</dbReference>
<dbReference type="InterPro" id="IPR037671">
    <property type="entry name" value="PIGN_N"/>
</dbReference>
<feature type="transmembrane region" description="Helical" evidence="14">
    <location>
        <begin position="638"/>
        <end position="657"/>
    </location>
</feature>
<dbReference type="STRING" id="357750.A0A2S6CM47"/>
<dbReference type="InterPro" id="IPR017850">
    <property type="entry name" value="Alkaline_phosphatase_core_sf"/>
</dbReference>
<evidence type="ECO:0000256" key="7">
    <source>
        <dbReference type="ARBA" id="ARBA00022692"/>
    </source>
</evidence>
<dbReference type="GO" id="GO:0005789">
    <property type="term" value="C:endoplasmic reticulum membrane"/>
    <property type="evidence" value="ECO:0007669"/>
    <property type="project" value="UniProtKB-SubCell"/>
</dbReference>
<dbReference type="GO" id="GO:0071555">
    <property type="term" value="P:cell wall organization"/>
    <property type="evidence" value="ECO:0007669"/>
    <property type="project" value="UniProtKB-KW"/>
</dbReference>
<name>A0A2S6CM47_9PEZI</name>
<feature type="transmembrane region" description="Helical" evidence="14">
    <location>
        <begin position="6"/>
        <end position="31"/>
    </location>
</feature>
<keyword evidence="8 14" id="KW-0256">Endoplasmic reticulum</keyword>
<evidence type="ECO:0000313" key="19">
    <source>
        <dbReference type="Proteomes" id="UP000237631"/>
    </source>
</evidence>
<feature type="region of interest" description="Disordered" evidence="15">
    <location>
        <begin position="872"/>
        <end position="903"/>
    </location>
</feature>
<evidence type="ECO:0000313" key="18">
    <source>
        <dbReference type="EMBL" id="PPJ60781.1"/>
    </source>
</evidence>
<evidence type="ECO:0000256" key="4">
    <source>
        <dbReference type="ARBA" id="ARBA00020831"/>
    </source>
</evidence>
<evidence type="ECO:0000256" key="15">
    <source>
        <dbReference type="SAM" id="MobiDB-lite"/>
    </source>
</evidence>
<gene>
    <name evidence="18" type="ORF">CBER1_02375</name>
</gene>
<dbReference type="Proteomes" id="UP000237631">
    <property type="component" value="Unassembled WGS sequence"/>
</dbReference>
<keyword evidence="7 14" id="KW-0812">Transmembrane</keyword>
<dbReference type="EC" id="2.-.-.-" evidence="14"/>
<evidence type="ECO:0000256" key="9">
    <source>
        <dbReference type="ARBA" id="ARBA00022989"/>
    </source>
</evidence>
<feature type="transmembrane region" description="Helical" evidence="14">
    <location>
        <begin position="498"/>
        <end position="516"/>
    </location>
</feature>
<keyword evidence="12" id="KW-0961">Cell wall biogenesis/degradation</keyword>
<dbReference type="UniPathway" id="UPA00196"/>
<feature type="transmembrane region" description="Helical" evidence="14">
    <location>
        <begin position="985"/>
        <end position="1008"/>
    </location>
</feature>
<feature type="transmembrane region" description="Helical" evidence="14">
    <location>
        <begin position="822"/>
        <end position="840"/>
    </location>
</feature>
<comment type="similarity">
    <text evidence="3 14">Belongs to the PIGG/PIGN/PIGO family. PIGN subfamily.</text>
</comment>
<dbReference type="GO" id="GO:0006506">
    <property type="term" value="P:GPI anchor biosynthetic process"/>
    <property type="evidence" value="ECO:0007669"/>
    <property type="project" value="UniProtKB-UniPathway"/>
</dbReference>
<comment type="subcellular location">
    <subcellularLocation>
        <location evidence="1 14">Endoplasmic reticulum membrane</location>
        <topology evidence="1 14">Multi-pass membrane protein</topology>
    </subcellularLocation>
</comment>
<organism evidence="18 19">
    <name type="scientific">Cercospora berteroae</name>
    <dbReference type="NCBI Taxonomy" id="357750"/>
    <lineage>
        <taxon>Eukaryota</taxon>
        <taxon>Fungi</taxon>
        <taxon>Dikarya</taxon>
        <taxon>Ascomycota</taxon>
        <taxon>Pezizomycotina</taxon>
        <taxon>Dothideomycetes</taxon>
        <taxon>Dothideomycetidae</taxon>
        <taxon>Mycosphaerellales</taxon>
        <taxon>Mycosphaerellaceae</taxon>
        <taxon>Cercospora</taxon>
    </lineage>
</organism>
<dbReference type="FunFam" id="3.40.720.10:FF:000015">
    <property type="entry name" value="GPI ethanolamine phosphate transferase 1"/>
    <property type="match status" value="1"/>
</dbReference>
<keyword evidence="11" id="KW-0325">Glycoprotein</keyword>
<feature type="compositionally biased region" description="Basic residues" evidence="15">
    <location>
        <begin position="1111"/>
        <end position="1121"/>
    </location>
</feature>
<feature type="transmembrane region" description="Helical" evidence="14">
    <location>
        <begin position="609"/>
        <end position="631"/>
    </location>
</feature>
<comment type="caution">
    <text evidence="14">Lacks conserved residue(s) required for the propagation of feature annotation.</text>
</comment>
<evidence type="ECO:0000256" key="11">
    <source>
        <dbReference type="ARBA" id="ARBA00023180"/>
    </source>
</evidence>
<accession>A0A2S6CM47</accession>
<dbReference type="InterPro" id="IPR000917">
    <property type="entry name" value="Sulfatase_N"/>
</dbReference>
<feature type="domain" description="GPI ethanolamine phosphate transferase 1 C-terminal" evidence="17">
    <location>
        <begin position="801"/>
        <end position="1044"/>
    </location>
</feature>
<evidence type="ECO:0000256" key="3">
    <source>
        <dbReference type="ARBA" id="ARBA00008400"/>
    </source>
</evidence>
<evidence type="ECO:0000256" key="2">
    <source>
        <dbReference type="ARBA" id="ARBA00004687"/>
    </source>
</evidence>
<keyword evidence="19" id="KW-1185">Reference proteome</keyword>
<evidence type="ECO:0000256" key="12">
    <source>
        <dbReference type="ARBA" id="ARBA00023316"/>
    </source>
</evidence>
<protein>
    <recommendedName>
        <fullName evidence="4 14">GPI ethanolamine phosphate transferase 1</fullName>
        <ecNumber evidence="14">2.-.-.-</ecNumber>
    </recommendedName>
</protein>
<dbReference type="PANTHER" id="PTHR12250">
    <property type="entry name" value="PHOSPHATIDYLINOSITOL GLYCAN, CLASS N"/>
    <property type="match status" value="1"/>
</dbReference>
<feature type="domain" description="Sulfatase N-terminal" evidence="16">
    <location>
        <begin position="199"/>
        <end position="314"/>
    </location>
</feature>
<dbReference type="AlphaFoldDB" id="A0A2S6CM47"/>
<evidence type="ECO:0000256" key="6">
    <source>
        <dbReference type="ARBA" id="ARBA00022679"/>
    </source>
</evidence>
<feature type="region of interest" description="Disordered" evidence="15">
    <location>
        <begin position="1091"/>
        <end position="1121"/>
    </location>
</feature>
<dbReference type="OrthoDB" id="2748310at2759"/>
<evidence type="ECO:0000256" key="14">
    <source>
        <dbReference type="RuleBase" id="RU367138"/>
    </source>
</evidence>
<feature type="compositionally biased region" description="Low complexity" evidence="15">
    <location>
        <begin position="872"/>
        <end position="890"/>
    </location>
</feature>
<dbReference type="Pfam" id="PF04987">
    <property type="entry name" value="PigN"/>
    <property type="match status" value="2"/>
</dbReference>
<evidence type="ECO:0000256" key="8">
    <source>
        <dbReference type="ARBA" id="ARBA00022824"/>
    </source>
</evidence>
<keyword evidence="9 14" id="KW-1133">Transmembrane helix</keyword>
<evidence type="ECO:0000256" key="1">
    <source>
        <dbReference type="ARBA" id="ARBA00004477"/>
    </source>
</evidence>
<sequence length="1121" mass="124571">MARLGRVGFLGVAVIFHLIYVYSIFDIYFVSPIVRGMRAYRVEDHEAPAKRLVLYVGDGLRADKAFQFFPDPSRPANESASQDVVPMAPFLRSRVLEHGTFGVSHTRVPTESRPGHVALIAGLYEDVAAVTTGWKMNPVNFDSVFNRSRHTWSWGSPDILPMFSTGAVPGRVEDATYGHEFEDFSKDATELDYWVFDRVKKLFKDAETDQELNNKLRQDKLVFFLHLLGLDTTGHAYRPYSQEYLRNIQVVDKGVQEITEVINNFYDDDDTAFVFTADHGMSDWGSHGDGHPDNTRTPLIAWGSGVAKPQTVNQGKAPGHEDGFSSDWRFDHVQRHDVAQADVAALMAYLAGLEFPVNSVGELPLSFLDASDEEKAKALLVNAKEILEMYHVKEREKMATVLRYKPYSGFADAEHSVENRIASIEQLIRRREYQRAIDQSDELIQLGLAGLRYLQTYAWLFLRTLVTAGYLGWIAFAFTTAVDVHILDGKVDVQRTPGLIITSVSILVGLYSLLVFQASPITYYAYALFPVLFWEEVFARRQALVQGKNKLFANFSKGEITKLAANVLGYLALLEVMVQSYYHREIYTILYLVATAWPLLYGIDFVKSNGLLCTTWALSCASMSIFTLLPANKVESSGLILLGGFLILLIGVLYIAFEKSLLVQSSTSKEDLDAAEADYVSRLILGAQVGLVALAMLVTRSSVASLQAKTGLPLGTQILGWITLDEQYWYDYIYASPGRKLLMVHLQDEISAVQLDGTNESPCEKGARAQRTSAWTKMTVTWMWTKNIHVPPLAIPPRTLYLHLVTSLILPFAHALRPRNHYLHRLAIIFLAFGPVFIILTISYEGLFYFAIATTLVSWVRLEHRIHQRFGGSSADTTTTAAKTSSGALGDSTHAASNGDASHANGLNKKLDITTPLAPALDAAQQREKAAQTGDYRSLTLSDARICLFFLFFLQSGFYSTGNIASVSSFSLDAVYRLIPVFDPFSQGALLVLKLLAPFALISANLGILTRRLKLRGGSLFAIVMGIGDYLTLRFFWEVRDEGSWLEIGESISMFIIASVLCIFVAGLEALSEVFVRGVEFDDNVVKGTSSSNGTLNGKPNGVVAASPTAAKKKKNKWRQR</sequence>
<comment type="caution">
    <text evidence="18">The sequence shown here is derived from an EMBL/GenBank/DDBJ whole genome shotgun (WGS) entry which is preliminary data.</text>
</comment>
<evidence type="ECO:0000259" key="16">
    <source>
        <dbReference type="Pfam" id="PF00884"/>
    </source>
</evidence>
<dbReference type="Pfam" id="PF00884">
    <property type="entry name" value="Sulfatase"/>
    <property type="match status" value="1"/>
</dbReference>
<keyword evidence="10 14" id="KW-0472">Membrane</keyword>
<dbReference type="SUPFAM" id="SSF53649">
    <property type="entry name" value="Alkaline phosphatase-like"/>
    <property type="match status" value="1"/>
</dbReference>
<feature type="transmembrane region" description="Helical" evidence="14">
    <location>
        <begin position="457"/>
        <end position="478"/>
    </location>
</feature>
<dbReference type="GO" id="GO:0051377">
    <property type="term" value="F:mannose-ethanolamine phosphotransferase activity"/>
    <property type="evidence" value="ECO:0007669"/>
    <property type="project" value="UniProtKB-UniRule"/>
</dbReference>